<dbReference type="InterPro" id="IPR015408">
    <property type="entry name" value="Znf_Mcm10/DnaG"/>
</dbReference>
<dbReference type="GO" id="GO:0043596">
    <property type="term" value="C:nuclear replication fork"/>
    <property type="evidence" value="ECO:0007669"/>
    <property type="project" value="TreeGrafter"/>
</dbReference>
<evidence type="ECO:0000313" key="4">
    <source>
        <dbReference type="EMBL" id="KAK7688516.1"/>
    </source>
</evidence>
<evidence type="ECO:0000259" key="3">
    <source>
        <dbReference type="Pfam" id="PF09329"/>
    </source>
</evidence>
<evidence type="ECO:0000256" key="1">
    <source>
        <dbReference type="ARBA" id="ARBA00009679"/>
    </source>
</evidence>
<evidence type="ECO:0000313" key="5">
    <source>
        <dbReference type="Proteomes" id="UP001385951"/>
    </source>
</evidence>
<feature type="compositionally biased region" description="Basic and acidic residues" evidence="2">
    <location>
        <begin position="198"/>
        <end position="222"/>
    </location>
</feature>
<dbReference type="InterPro" id="IPR040184">
    <property type="entry name" value="Mcm10"/>
</dbReference>
<gene>
    <name evidence="4" type="ORF">QCA50_008054</name>
</gene>
<organism evidence="4 5">
    <name type="scientific">Cerrena zonata</name>
    <dbReference type="NCBI Taxonomy" id="2478898"/>
    <lineage>
        <taxon>Eukaryota</taxon>
        <taxon>Fungi</taxon>
        <taxon>Dikarya</taxon>
        <taxon>Basidiomycota</taxon>
        <taxon>Agaricomycotina</taxon>
        <taxon>Agaricomycetes</taxon>
        <taxon>Polyporales</taxon>
        <taxon>Cerrenaceae</taxon>
        <taxon>Cerrena</taxon>
    </lineage>
</organism>
<feature type="region of interest" description="Disordered" evidence="2">
    <location>
        <begin position="304"/>
        <end position="362"/>
    </location>
</feature>
<dbReference type="GO" id="GO:0003688">
    <property type="term" value="F:DNA replication origin binding"/>
    <property type="evidence" value="ECO:0007669"/>
    <property type="project" value="TreeGrafter"/>
</dbReference>
<accession>A0AAW0GG79</accession>
<dbReference type="EMBL" id="JASBNA010000010">
    <property type="protein sequence ID" value="KAK7688516.1"/>
    <property type="molecule type" value="Genomic_DNA"/>
</dbReference>
<feature type="compositionally biased region" description="Acidic residues" evidence="2">
    <location>
        <begin position="333"/>
        <end position="343"/>
    </location>
</feature>
<dbReference type="GO" id="GO:0003697">
    <property type="term" value="F:single-stranded DNA binding"/>
    <property type="evidence" value="ECO:0007669"/>
    <property type="project" value="InterPro"/>
</dbReference>
<dbReference type="InterPro" id="IPR012340">
    <property type="entry name" value="NA-bd_OB-fold"/>
</dbReference>
<reference evidence="4 5" key="1">
    <citation type="submission" date="2022-09" db="EMBL/GenBank/DDBJ databases">
        <authorList>
            <person name="Palmer J.M."/>
        </authorList>
    </citation>
    <scope>NUCLEOTIDE SEQUENCE [LARGE SCALE GENOMIC DNA]</scope>
    <source>
        <strain evidence="4 5">DSM 7382</strain>
    </source>
</reference>
<dbReference type="GO" id="GO:0006270">
    <property type="term" value="P:DNA replication initiation"/>
    <property type="evidence" value="ECO:0007669"/>
    <property type="project" value="InterPro"/>
</dbReference>
<sequence length="362" mass="39144">MTKLREGTVVAFLNPKILKPFQRSSDAPHPVDNILALTPESADATVVIGHSEDLRMCKAVKRDGKVCGSWCDKRISEVCEFHTLNAVKRNRASRPEFSMGTSGLTTGPKRSKPAFDPARQWGLLPDNAGGSGGATYVVSGHVVSGSADPRSLYVGETVGRAAQARAARATAKDADRALQKLLQRDKDGMKYVLTARDYEKKRSQKEREEDSRKGKAVAETKKTASSSKSKGKRKQVDLTDSDSSSGSSSEDDENRAPKEQAKSYSAQLIRNLGFDPTGREGKKVKDTDVQKKLDALAALHASKRAIDLGPRPGKKMSTVHPPSNSSTNVENAEPLDSDSDDLVIEPPIPDVKMVSLDSSDVE</sequence>
<dbReference type="Proteomes" id="UP001385951">
    <property type="component" value="Unassembled WGS sequence"/>
</dbReference>
<dbReference type="AlphaFoldDB" id="A0AAW0GG79"/>
<dbReference type="Gene3D" id="2.40.50.140">
    <property type="entry name" value="Nucleic acid-binding proteins"/>
    <property type="match status" value="1"/>
</dbReference>
<dbReference type="PANTHER" id="PTHR13454">
    <property type="entry name" value="PROTEIN MCM10 HOMOLOG"/>
    <property type="match status" value="1"/>
</dbReference>
<comment type="similarity">
    <text evidence="1">Belongs to the MCM10 family.</text>
</comment>
<feature type="region of interest" description="Disordered" evidence="2">
    <location>
        <begin position="198"/>
        <end position="289"/>
    </location>
</feature>
<protein>
    <recommendedName>
        <fullName evidence="3">Zinc finger Mcm10/DnaG-type domain-containing protein</fullName>
    </recommendedName>
</protein>
<comment type="caution">
    <text evidence="4">The sequence shown here is derived from an EMBL/GenBank/DDBJ whole genome shotgun (WGS) entry which is preliminary data.</text>
</comment>
<evidence type="ECO:0000256" key="2">
    <source>
        <dbReference type="SAM" id="MobiDB-lite"/>
    </source>
</evidence>
<feature type="compositionally biased region" description="Basic and acidic residues" evidence="2">
    <location>
        <begin position="277"/>
        <end position="289"/>
    </location>
</feature>
<feature type="compositionally biased region" description="Polar residues" evidence="2">
    <location>
        <begin position="320"/>
        <end position="330"/>
    </location>
</feature>
<dbReference type="PANTHER" id="PTHR13454:SF11">
    <property type="entry name" value="PROTEIN MCM10 HOMOLOG"/>
    <property type="match status" value="1"/>
</dbReference>
<dbReference type="Pfam" id="PF09329">
    <property type="entry name" value="zf-primase"/>
    <property type="match status" value="1"/>
</dbReference>
<keyword evidence="5" id="KW-1185">Reference proteome</keyword>
<proteinExistence type="inferred from homology"/>
<feature type="domain" description="Zinc finger Mcm10/DnaG-type" evidence="3">
    <location>
        <begin position="49"/>
        <end position="94"/>
    </location>
</feature>
<name>A0AAW0GG79_9APHY</name>